<dbReference type="InterPro" id="IPR036388">
    <property type="entry name" value="WH-like_DNA-bd_sf"/>
</dbReference>
<dbReference type="PANTHER" id="PTHR33204:SF18">
    <property type="entry name" value="TRANSCRIPTIONAL REGULATORY PROTEIN"/>
    <property type="match status" value="1"/>
</dbReference>
<evidence type="ECO:0000256" key="2">
    <source>
        <dbReference type="ARBA" id="ARBA00023125"/>
    </source>
</evidence>
<gene>
    <name evidence="5" type="ORF">GCM10014715_76530</name>
</gene>
<keyword evidence="3" id="KW-0804">Transcription</keyword>
<evidence type="ECO:0000259" key="4">
    <source>
        <dbReference type="PROSITE" id="PS51118"/>
    </source>
</evidence>
<reference evidence="5" key="2">
    <citation type="submission" date="2020-09" db="EMBL/GenBank/DDBJ databases">
        <authorList>
            <person name="Sun Q."/>
            <person name="Ohkuma M."/>
        </authorList>
    </citation>
    <scope>NUCLEOTIDE SEQUENCE</scope>
    <source>
        <strain evidence="5">JCM 3302</strain>
    </source>
</reference>
<evidence type="ECO:0000313" key="5">
    <source>
        <dbReference type="EMBL" id="GHF09441.1"/>
    </source>
</evidence>
<keyword evidence="2" id="KW-0238">DNA-binding</keyword>
<dbReference type="Gene3D" id="1.10.10.10">
    <property type="entry name" value="Winged helix-like DNA-binding domain superfamily/Winged helix DNA-binding domain"/>
    <property type="match status" value="1"/>
</dbReference>
<dbReference type="GO" id="GO:0003677">
    <property type="term" value="F:DNA binding"/>
    <property type="evidence" value="ECO:0007669"/>
    <property type="project" value="UniProtKB-KW"/>
</dbReference>
<dbReference type="InterPro" id="IPR036390">
    <property type="entry name" value="WH_DNA-bd_sf"/>
</dbReference>
<accession>A0A919AJ15</accession>
<dbReference type="SUPFAM" id="SSF46785">
    <property type="entry name" value="Winged helix' DNA-binding domain"/>
    <property type="match status" value="1"/>
</dbReference>
<sequence length="118" mass="13262">MRKNVLDPACPSRVVLNRIGDKWTLLIVIALSDGVHRFSELRERVGEVTPKVLTQTLRGLERDGLVDRTVYAVVPPKVEYRLTDLGRSLLEPIAAVKDWAERNADAMLEARERADAEA</sequence>
<dbReference type="PANTHER" id="PTHR33204">
    <property type="entry name" value="TRANSCRIPTIONAL REGULATOR, MARR FAMILY"/>
    <property type="match status" value="1"/>
</dbReference>
<dbReference type="Proteomes" id="UP000641386">
    <property type="component" value="Unassembled WGS sequence"/>
</dbReference>
<organism evidence="5 6">
    <name type="scientific">Streptomyces spiralis</name>
    <dbReference type="NCBI Taxonomy" id="66376"/>
    <lineage>
        <taxon>Bacteria</taxon>
        <taxon>Bacillati</taxon>
        <taxon>Actinomycetota</taxon>
        <taxon>Actinomycetes</taxon>
        <taxon>Kitasatosporales</taxon>
        <taxon>Streptomycetaceae</taxon>
        <taxon>Streptomyces</taxon>
    </lineage>
</organism>
<dbReference type="PROSITE" id="PS51118">
    <property type="entry name" value="HTH_HXLR"/>
    <property type="match status" value="1"/>
</dbReference>
<name>A0A919AJ15_9ACTN</name>
<proteinExistence type="predicted"/>
<keyword evidence="6" id="KW-1185">Reference proteome</keyword>
<dbReference type="EMBL" id="BNBC01000056">
    <property type="protein sequence ID" value="GHF09441.1"/>
    <property type="molecule type" value="Genomic_DNA"/>
</dbReference>
<evidence type="ECO:0000256" key="1">
    <source>
        <dbReference type="ARBA" id="ARBA00023015"/>
    </source>
</evidence>
<feature type="domain" description="HTH hxlR-type" evidence="4">
    <location>
        <begin position="10"/>
        <end position="108"/>
    </location>
</feature>
<evidence type="ECO:0000256" key="3">
    <source>
        <dbReference type="ARBA" id="ARBA00023163"/>
    </source>
</evidence>
<dbReference type="Pfam" id="PF01638">
    <property type="entry name" value="HxlR"/>
    <property type="match status" value="1"/>
</dbReference>
<keyword evidence="1" id="KW-0805">Transcription regulation</keyword>
<reference evidence="5" key="1">
    <citation type="journal article" date="2014" name="Int. J. Syst. Evol. Microbiol.">
        <title>Complete genome sequence of Corynebacterium casei LMG S-19264T (=DSM 44701T), isolated from a smear-ripened cheese.</title>
        <authorList>
            <consortium name="US DOE Joint Genome Institute (JGI-PGF)"/>
            <person name="Walter F."/>
            <person name="Albersmeier A."/>
            <person name="Kalinowski J."/>
            <person name="Ruckert C."/>
        </authorList>
    </citation>
    <scope>NUCLEOTIDE SEQUENCE</scope>
    <source>
        <strain evidence="5">JCM 3302</strain>
    </source>
</reference>
<evidence type="ECO:0000313" key="6">
    <source>
        <dbReference type="Proteomes" id="UP000641386"/>
    </source>
</evidence>
<dbReference type="InterPro" id="IPR002577">
    <property type="entry name" value="HTH_HxlR"/>
</dbReference>
<protein>
    <submittedName>
        <fullName evidence="5">Transcriptional regulator</fullName>
    </submittedName>
</protein>
<comment type="caution">
    <text evidence="5">The sequence shown here is derived from an EMBL/GenBank/DDBJ whole genome shotgun (WGS) entry which is preliminary data.</text>
</comment>
<dbReference type="AlphaFoldDB" id="A0A919AJ15"/>